<evidence type="ECO:0000313" key="1">
    <source>
        <dbReference type="EMBL" id="KUH32797.1"/>
    </source>
</evidence>
<dbReference type="RefSeq" id="WP_058939207.1">
    <property type="nucleotide sequence ID" value="NZ_LLYW01000029.1"/>
</dbReference>
<dbReference type="AlphaFoldDB" id="A0A100XWX3"/>
<dbReference type="STRING" id="227598.APY94_08405"/>
<comment type="caution">
    <text evidence="1">The sequence shown here is derived from an EMBL/GenBank/DDBJ whole genome shotgun (WGS) entry which is preliminary data.</text>
</comment>
<keyword evidence="2" id="KW-1185">Reference proteome</keyword>
<organism evidence="1 2">
    <name type="scientific">Thermococcus celericrescens</name>
    <dbReference type="NCBI Taxonomy" id="227598"/>
    <lineage>
        <taxon>Archaea</taxon>
        <taxon>Methanobacteriati</taxon>
        <taxon>Methanobacteriota</taxon>
        <taxon>Thermococci</taxon>
        <taxon>Thermococcales</taxon>
        <taxon>Thermococcaceae</taxon>
        <taxon>Thermococcus</taxon>
    </lineage>
</organism>
<dbReference type="OrthoDB" id="92924at2157"/>
<dbReference type="SUPFAM" id="SSF48452">
    <property type="entry name" value="TPR-like"/>
    <property type="match status" value="1"/>
</dbReference>
<evidence type="ECO:0000313" key="2">
    <source>
        <dbReference type="Proteomes" id="UP000053462"/>
    </source>
</evidence>
<reference evidence="1 2" key="1">
    <citation type="submission" date="2015-10" db="EMBL/GenBank/DDBJ databases">
        <title>Draft genome sequence of Thermococcus celericrescens strain DSM 17994.</title>
        <authorList>
            <person name="Hong S.-J."/>
            <person name="Park C.-E."/>
            <person name="Shin J.-H."/>
        </authorList>
    </citation>
    <scope>NUCLEOTIDE SEQUENCE [LARGE SCALE GENOMIC DNA]</scope>
    <source>
        <strain evidence="1 2">DSM 17994</strain>
    </source>
</reference>
<name>A0A100XWX3_9EURY</name>
<dbReference type="InterPro" id="IPR011990">
    <property type="entry name" value="TPR-like_helical_dom_sf"/>
</dbReference>
<accession>A0A100XWX3</accession>
<protein>
    <submittedName>
        <fullName evidence="1">Uncharacterized protein</fullName>
    </submittedName>
</protein>
<gene>
    <name evidence="1" type="ORF">APY94_08405</name>
</gene>
<dbReference type="Proteomes" id="UP000053462">
    <property type="component" value="Unassembled WGS sequence"/>
</dbReference>
<dbReference type="Gene3D" id="1.25.40.10">
    <property type="entry name" value="Tetratricopeptide repeat domain"/>
    <property type="match status" value="1"/>
</dbReference>
<dbReference type="EMBL" id="LLYW01000029">
    <property type="protein sequence ID" value="KUH32797.1"/>
    <property type="molecule type" value="Genomic_DNA"/>
</dbReference>
<proteinExistence type="predicted"/>
<sequence length="278" mass="31214">MSRSKLDEFFKSLGGKENKKSDLEILDEIEDSLKEGNIDHAILLLRDISKEHNLFLALRMVLREILSTGNLTGNKSGAISPNEAEVRSRIKEMTLLVNTILNPLHRAVLMADIAIAFYKINDDFSGDMTLKAAIDLAINSTNILKEIILGLVNHGLLDKAGYAMNLVKDPEKLDVVLVQLAEKLYREGDLEKATRVLKHITHPFHKAMALYSIAMIEADRNREDAKKILEVAFKVAEKINDPHARFEVNMKLYDLKHTLEGTSVSLMSVLSGEEKPQE</sequence>